<dbReference type="GO" id="GO:0003961">
    <property type="term" value="F:O-acetylhomoserine aminocarboxypropyltransferase activity"/>
    <property type="evidence" value="ECO:0007669"/>
    <property type="project" value="UniProtKB-EC"/>
</dbReference>
<dbReference type="PANTHER" id="PTHR43797">
    <property type="entry name" value="HOMOCYSTEINE/CYSTEINE SYNTHASE"/>
    <property type="match status" value="1"/>
</dbReference>
<evidence type="ECO:0000256" key="3">
    <source>
        <dbReference type="ARBA" id="ARBA00022679"/>
    </source>
</evidence>
<evidence type="ECO:0000256" key="4">
    <source>
        <dbReference type="ARBA" id="ARBA00022898"/>
    </source>
</evidence>
<evidence type="ECO:0000313" key="7">
    <source>
        <dbReference type="Proteomes" id="UP001519307"/>
    </source>
</evidence>
<evidence type="ECO:0000256" key="5">
    <source>
        <dbReference type="RuleBase" id="RU362118"/>
    </source>
</evidence>
<comment type="similarity">
    <text evidence="2 5">Belongs to the trans-sulfuration enzymes family.</text>
</comment>
<dbReference type="Proteomes" id="UP001519307">
    <property type="component" value="Unassembled WGS sequence"/>
</dbReference>
<dbReference type="SUPFAM" id="SSF53383">
    <property type="entry name" value="PLP-dependent transferases"/>
    <property type="match status" value="1"/>
</dbReference>
<protein>
    <submittedName>
        <fullName evidence="6">O-acetylhomoserine (Thiol)-lyase</fullName>
        <ecNumber evidence="6">2.5.1.49</ecNumber>
    </submittedName>
</protein>
<dbReference type="InterPro" id="IPR006235">
    <property type="entry name" value="OAc-hSer/O-AcSer_sulfhydrylase"/>
</dbReference>
<dbReference type="PANTHER" id="PTHR43797:SF2">
    <property type="entry name" value="HOMOCYSTEINE_CYSTEINE SYNTHASE"/>
    <property type="match status" value="1"/>
</dbReference>
<reference evidence="6 7" key="1">
    <citation type="submission" date="2021-03" db="EMBL/GenBank/DDBJ databases">
        <title>Genomic Encyclopedia of Type Strains, Phase IV (KMG-IV): sequencing the most valuable type-strain genomes for metagenomic binning, comparative biology and taxonomic classification.</title>
        <authorList>
            <person name="Goeker M."/>
        </authorList>
    </citation>
    <scope>NUCLEOTIDE SEQUENCE [LARGE SCALE GENOMIC DNA]</scope>
    <source>
        <strain evidence="6 7">DSM 28783</strain>
    </source>
</reference>
<comment type="cofactor">
    <cofactor evidence="1 5">
        <name>pyridoxal 5'-phosphate</name>
        <dbReference type="ChEBI" id="CHEBI:597326"/>
    </cofactor>
</comment>
<keyword evidence="3 6" id="KW-0808">Transferase</keyword>
<evidence type="ECO:0000256" key="1">
    <source>
        <dbReference type="ARBA" id="ARBA00001933"/>
    </source>
</evidence>
<dbReference type="RefSeq" id="WP_209702086.1">
    <property type="nucleotide sequence ID" value="NZ_JAGGLM010000008.1"/>
</dbReference>
<name>A0ABS4KU79_9CLOT</name>
<dbReference type="InterPro" id="IPR015421">
    <property type="entry name" value="PyrdxlP-dep_Trfase_major"/>
</dbReference>
<dbReference type="Gene3D" id="3.40.640.10">
    <property type="entry name" value="Type I PLP-dependent aspartate aminotransferase-like (Major domain)"/>
    <property type="match status" value="1"/>
</dbReference>
<dbReference type="InterPro" id="IPR015424">
    <property type="entry name" value="PyrdxlP-dep_Trfase"/>
</dbReference>
<evidence type="ECO:0000256" key="2">
    <source>
        <dbReference type="ARBA" id="ARBA00009077"/>
    </source>
</evidence>
<dbReference type="EC" id="2.5.1.49" evidence="6"/>
<dbReference type="CDD" id="cd00614">
    <property type="entry name" value="CGS_like"/>
    <property type="match status" value="1"/>
</dbReference>
<dbReference type="EMBL" id="JAGGLM010000008">
    <property type="protein sequence ID" value="MBP2032931.1"/>
    <property type="molecule type" value="Genomic_DNA"/>
</dbReference>
<comment type="caution">
    <text evidence="6">The sequence shown here is derived from an EMBL/GenBank/DDBJ whole genome shotgun (WGS) entry which is preliminary data.</text>
</comment>
<keyword evidence="7" id="KW-1185">Reference proteome</keyword>
<organism evidence="6 7">
    <name type="scientific">Clostridium algifaecis</name>
    <dbReference type="NCBI Taxonomy" id="1472040"/>
    <lineage>
        <taxon>Bacteria</taxon>
        <taxon>Bacillati</taxon>
        <taxon>Bacillota</taxon>
        <taxon>Clostridia</taxon>
        <taxon>Eubacteriales</taxon>
        <taxon>Clostridiaceae</taxon>
        <taxon>Clostridium</taxon>
    </lineage>
</organism>
<gene>
    <name evidence="6" type="ORF">J2Z42_001610</name>
</gene>
<proteinExistence type="inferred from homology"/>
<dbReference type="Pfam" id="PF01053">
    <property type="entry name" value="Cys_Met_Meta_PP"/>
    <property type="match status" value="1"/>
</dbReference>
<dbReference type="Gene3D" id="3.90.1150.10">
    <property type="entry name" value="Aspartate Aminotransferase, domain 1"/>
    <property type="match status" value="1"/>
</dbReference>
<keyword evidence="4 5" id="KW-0663">Pyridoxal phosphate</keyword>
<evidence type="ECO:0000313" key="6">
    <source>
        <dbReference type="EMBL" id="MBP2032931.1"/>
    </source>
</evidence>
<dbReference type="NCBIfam" id="TIGR01326">
    <property type="entry name" value="OAH_OAS_sulfhy"/>
    <property type="match status" value="1"/>
</dbReference>
<dbReference type="InterPro" id="IPR000277">
    <property type="entry name" value="Cys/Met-Metab_PyrdxlP-dep_enz"/>
</dbReference>
<dbReference type="InterPro" id="IPR015422">
    <property type="entry name" value="PyrdxlP-dep_Trfase_small"/>
</dbReference>
<accession>A0ABS4KU79</accession>
<sequence length="433" mass="48384">MSEEQTYGFETLQIRAGYDPKKHNYASTVPIYQTASFNIGDTDRLKRLKSKEEHGFFYTRSGNPTLDILEKRITALEGGTGALAVASGMAAVAYSLLNVAEGGGEIIAIHSIYAGSYNLLEHTLPKFGIKVKWIDDPYDTELFRKAITKNAKGIFIETIGNPLINVLDIETIAKIAHENNVPLIVDNTFATSYLLKPFDFGADVVVYSSTKALGGHGSTLGGLIVENGKFNWDNGKFSHFTEPDYKVENKNLLEVFPDTPFTTRVRLHYLSEFGAVLSPFDAFLILEGFETLSVRLEREVENTKIVVNYLLKHPQVCWVSYPDVPDERNHNNRQLAEKYFPKGSGSIFSFGYKGDQEHINKFLNNLKVFSFLVNVGDSKSLITQPSQTTHSSLREEDRIKAGAFDNALRVSIGLENVDDLITDLEQAFKESIK</sequence>
<dbReference type="PIRSF" id="PIRSF001434">
    <property type="entry name" value="CGS"/>
    <property type="match status" value="1"/>
</dbReference>